<gene>
    <name evidence="1" type="ORF">D7223_13260</name>
</gene>
<organism evidence="1 2">
    <name type="scientific">Micromonospora endolithica</name>
    <dbReference type="NCBI Taxonomy" id="230091"/>
    <lineage>
        <taxon>Bacteria</taxon>
        <taxon>Bacillati</taxon>
        <taxon>Actinomycetota</taxon>
        <taxon>Actinomycetes</taxon>
        <taxon>Micromonosporales</taxon>
        <taxon>Micromonosporaceae</taxon>
        <taxon>Micromonospora</taxon>
    </lineage>
</organism>
<accession>A0A3A9ZHW7</accession>
<keyword evidence="2" id="KW-1185">Reference proteome</keyword>
<name>A0A3A9ZHW7_9ACTN</name>
<evidence type="ECO:0000313" key="2">
    <source>
        <dbReference type="Proteomes" id="UP000281726"/>
    </source>
</evidence>
<evidence type="ECO:0000313" key="1">
    <source>
        <dbReference type="EMBL" id="RKN47715.1"/>
    </source>
</evidence>
<comment type="caution">
    <text evidence="1">The sequence shown here is derived from an EMBL/GenBank/DDBJ whole genome shotgun (WGS) entry which is preliminary data.</text>
</comment>
<dbReference type="AlphaFoldDB" id="A0A3A9ZHW7"/>
<sequence>MPPDSPELFPLRQQIAMLAAGVGEVTDARQQLTALLRDASAMHGPRSSAAAEIEALLAHLGRLGDGAGERDPR</sequence>
<proteinExistence type="predicted"/>
<reference evidence="1 2" key="1">
    <citation type="journal article" date="2004" name="Syst. Appl. Microbiol.">
        <title>Cryptoendolithic actinomycetes from antarctic sandstone rock samples: Micromonospora endolithica sp. nov. and two isolates related to Micromonospora coerulea Jensen 1932.</title>
        <authorList>
            <person name="Hirsch P."/>
            <person name="Mevs U."/>
            <person name="Kroppenstedt R.M."/>
            <person name="Schumann P."/>
            <person name="Stackebrandt E."/>
        </authorList>
    </citation>
    <scope>NUCLEOTIDE SEQUENCE [LARGE SCALE GENOMIC DNA]</scope>
    <source>
        <strain evidence="1 2">JCM 12677</strain>
    </source>
</reference>
<dbReference type="Proteomes" id="UP000281726">
    <property type="component" value="Unassembled WGS sequence"/>
</dbReference>
<protein>
    <submittedName>
        <fullName evidence="1">Uncharacterized protein</fullName>
    </submittedName>
</protein>
<dbReference type="EMBL" id="RBAK01000004">
    <property type="protein sequence ID" value="RKN47715.1"/>
    <property type="molecule type" value="Genomic_DNA"/>
</dbReference>